<sequence length="42" mass="5011">METTQQHLHVNEDYEWIEMQKMLSNEAANEKVVALDEYRKAS</sequence>
<accession>A0A382UZ53</accession>
<dbReference type="EMBL" id="UINC01147866">
    <property type="protein sequence ID" value="SVD39437.1"/>
    <property type="molecule type" value="Genomic_DNA"/>
</dbReference>
<reference evidence="1" key="1">
    <citation type="submission" date="2018-05" db="EMBL/GenBank/DDBJ databases">
        <authorList>
            <person name="Lanie J.A."/>
            <person name="Ng W.-L."/>
            <person name="Kazmierczak K.M."/>
            <person name="Andrzejewski T.M."/>
            <person name="Davidsen T.M."/>
            <person name="Wayne K.J."/>
            <person name="Tettelin H."/>
            <person name="Glass J.I."/>
            <person name="Rusch D."/>
            <person name="Podicherti R."/>
            <person name="Tsui H.-C.T."/>
            <person name="Winkler M.E."/>
        </authorList>
    </citation>
    <scope>NUCLEOTIDE SEQUENCE</scope>
</reference>
<name>A0A382UZ53_9ZZZZ</name>
<evidence type="ECO:0000313" key="1">
    <source>
        <dbReference type="EMBL" id="SVD39437.1"/>
    </source>
</evidence>
<proteinExistence type="predicted"/>
<organism evidence="1">
    <name type="scientific">marine metagenome</name>
    <dbReference type="NCBI Taxonomy" id="408172"/>
    <lineage>
        <taxon>unclassified sequences</taxon>
        <taxon>metagenomes</taxon>
        <taxon>ecological metagenomes</taxon>
    </lineage>
</organism>
<dbReference type="AlphaFoldDB" id="A0A382UZ53"/>
<protein>
    <submittedName>
        <fullName evidence="1">Uncharacterized protein</fullName>
    </submittedName>
</protein>
<gene>
    <name evidence="1" type="ORF">METZ01_LOCUS392291</name>
</gene>